<dbReference type="PROSITE" id="PS50033">
    <property type="entry name" value="UBX"/>
    <property type="match status" value="1"/>
</dbReference>
<dbReference type="InterPro" id="IPR036339">
    <property type="entry name" value="PUB-like_dom_sf"/>
</dbReference>
<keyword evidence="2 6" id="KW-0812">Transmembrane</keyword>
<evidence type="ECO:0000256" key="4">
    <source>
        <dbReference type="ARBA" id="ARBA00023136"/>
    </source>
</evidence>
<dbReference type="AlphaFoldDB" id="A0A7R9BZL8"/>
<dbReference type="EMBL" id="CAJPEX010004436">
    <property type="protein sequence ID" value="CAG0923023.1"/>
    <property type="molecule type" value="Genomic_DNA"/>
</dbReference>
<feature type="transmembrane region" description="Helical" evidence="6">
    <location>
        <begin position="20"/>
        <end position="37"/>
    </location>
</feature>
<dbReference type="GO" id="GO:0005737">
    <property type="term" value="C:cytoplasm"/>
    <property type="evidence" value="ECO:0007669"/>
    <property type="project" value="TreeGrafter"/>
</dbReference>
<dbReference type="Proteomes" id="UP000678499">
    <property type="component" value="Unassembled WGS sequence"/>
</dbReference>
<dbReference type="SUPFAM" id="SSF54236">
    <property type="entry name" value="Ubiquitin-like"/>
    <property type="match status" value="1"/>
</dbReference>
<dbReference type="Gene3D" id="3.10.20.90">
    <property type="entry name" value="Phosphatidylinositol 3-kinase Catalytic Subunit, Chain A, domain 1"/>
    <property type="match status" value="1"/>
</dbReference>
<dbReference type="Pfam" id="PF00789">
    <property type="entry name" value="UBX"/>
    <property type="match status" value="1"/>
</dbReference>
<accession>A0A7R9BZL8</accession>
<feature type="transmembrane region" description="Helical" evidence="6">
    <location>
        <begin position="121"/>
        <end position="154"/>
    </location>
</feature>
<evidence type="ECO:0000256" key="1">
    <source>
        <dbReference type="ARBA" id="ARBA00004141"/>
    </source>
</evidence>
<evidence type="ECO:0000259" key="7">
    <source>
        <dbReference type="PROSITE" id="PS50033"/>
    </source>
</evidence>
<evidence type="ECO:0000256" key="2">
    <source>
        <dbReference type="ARBA" id="ARBA00022692"/>
    </source>
</evidence>
<dbReference type="SUPFAM" id="SSF144091">
    <property type="entry name" value="Rhomboid-like"/>
    <property type="match status" value="1"/>
</dbReference>
<dbReference type="InterPro" id="IPR035952">
    <property type="entry name" value="Rhomboid-like_sf"/>
</dbReference>
<dbReference type="EMBL" id="OA886473">
    <property type="protein sequence ID" value="CAD7282871.1"/>
    <property type="molecule type" value="Genomic_DNA"/>
</dbReference>
<proteinExistence type="predicted"/>
<dbReference type="GO" id="GO:0016020">
    <property type="term" value="C:membrane"/>
    <property type="evidence" value="ECO:0007669"/>
    <property type="project" value="UniProtKB-SubCell"/>
</dbReference>
<reference evidence="8" key="1">
    <citation type="submission" date="2020-11" db="EMBL/GenBank/DDBJ databases">
        <authorList>
            <person name="Tran Van P."/>
        </authorList>
    </citation>
    <scope>NUCLEOTIDE SEQUENCE</scope>
</reference>
<feature type="transmembrane region" description="Helical" evidence="6">
    <location>
        <begin position="174"/>
        <end position="206"/>
    </location>
</feature>
<dbReference type="OrthoDB" id="1716531at2759"/>
<evidence type="ECO:0000313" key="8">
    <source>
        <dbReference type="EMBL" id="CAD7282871.1"/>
    </source>
</evidence>
<keyword evidence="9" id="KW-1185">Reference proteome</keyword>
<dbReference type="CDD" id="cd10460">
    <property type="entry name" value="PUB_UBXD1"/>
    <property type="match status" value="1"/>
</dbReference>
<dbReference type="InterPro" id="IPR029071">
    <property type="entry name" value="Ubiquitin-like_domsf"/>
</dbReference>
<dbReference type="Pfam" id="PF04511">
    <property type="entry name" value="DER1"/>
    <property type="match status" value="1"/>
</dbReference>
<feature type="region of interest" description="Disordered" evidence="5">
    <location>
        <begin position="235"/>
        <end position="315"/>
    </location>
</feature>
<keyword evidence="4 6" id="KW-0472">Membrane</keyword>
<feature type="compositionally biased region" description="Basic and acidic residues" evidence="5">
    <location>
        <begin position="274"/>
        <end position="289"/>
    </location>
</feature>
<dbReference type="InterPro" id="IPR042774">
    <property type="entry name" value="UBXN6_PUB"/>
</dbReference>
<dbReference type="CDD" id="cd16119">
    <property type="entry name" value="UBX_UBXN6"/>
    <property type="match status" value="1"/>
</dbReference>
<evidence type="ECO:0000256" key="6">
    <source>
        <dbReference type="SAM" id="Phobius"/>
    </source>
</evidence>
<evidence type="ECO:0000313" key="9">
    <source>
        <dbReference type="Proteomes" id="UP000678499"/>
    </source>
</evidence>
<name>A0A7R9BZL8_9CRUS</name>
<dbReference type="Pfam" id="PF09409">
    <property type="entry name" value="PUB"/>
    <property type="match status" value="1"/>
</dbReference>
<protein>
    <recommendedName>
        <fullName evidence="7">UBX domain-containing protein</fullName>
    </recommendedName>
</protein>
<dbReference type="SUPFAM" id="SSF143503">
    <property type="entry name" value="PUG domain-like"/>
    <property type="match status" value="1"/>
</dbReference>
<dbReference type="InterPro" id="IPR007599">
    <property type="entry name" value="DER1"/>
</dbReference>
<dbReference type="Gene3D" id="1.20.58.2190">
    <property type="match status" value="1"/>
</dbReference>
<feature type="transmembrane region" description="Helical" evidence="6">
    <location>
        <begin position="76"/>
        <end position="100"/>
    </location>
</feature>
<evidence type="ECO:0000256" key="5">
    <source>
        <dbReference type="SAM" id="MobiDB-lite"/>
    </source>
</evidence>
<dbReference type="InterPro" id="IPR001012">
    <property type="entry name" value="UBX_dom"/>
</dbReference>
<keyword evidence="3 6" id="KW-1133">Transmembrane helix</keyword>
<dbReference type="PANTHER" id="PTHR23153">
    <property type="entry name" value="UBX-RELATED"/>
    <property type="match status" value="1"/>
</dbReference>
<gene>
    <name evidence="8" type="ORF">NMOB1V02_LOCUS10489</name>
</gene>
<dbReference type="SMART" id="SM00580">
    <property type="entry name" value="PUG"/>
    <property type="match status" value="1"/>
</dbReference>
<evidence type="ECO:0000256" key="3">
    <source>
        <dbReference type="ARBA" id="ARBA00022989"/>
    </source>
</evidence>
<dbReference type="PANTHER" id="PTHR23153:SF38">
    <property type="entry name" value="UBX DOMAIN-CONTAINING PROTEIN 6"/>
    <property type="match status" value="1"/>
</dbReference>
<comment type="subcellular location">
    <subcellularLocation>
        <location evidence="1">Membrane</location>
        <topology evidence="1">Multi-pass membrane protein</topology>
    </subcellularLocation>
</comment>
<dbReference type="InterPro" id="IPR018997">
    <property type="entry name" value="PUB_domain"/>
</dbReference>
<feature type="domain" description="UBX" evidence="7">
    <location>
        <begin position="599"/>
        <end position="675"/>
    </location>
</feature>
<sequence length="699" mass="79283">MAFQTFTQEYFQIPPVTRAYATACVLTSLAVVSSIVLRRSVPFSIYCMSFLQQLDVVSPFQLYFNPILIWRNFQVWRIFTTFFFFGTIGFNFLFNMIFTYRYCRMLEEGSFRGRTSDFVMMFLFGGFVLIFLGLFVNLVFLGQALTIMLVYIWSRRNPFIRMNFFGLLNFQAPYLPWVLLAFSVLLGNSVIVDVLGMVVGHLYFFLEDVYPNTRGGFKILKTPLFMRILMDPPDEVENDPRLSEDQNDPTNDDGNNGNDEVQPGGYDWSGRQRRPQEDADRHKLTDDPSRPSPSSSQQRISAGGPRQDAVHQTESQRAAALAAVARLDKQGQQASPQWSKTYIKAEAKKLIEDGMQSITLEGAGSGPAVVDLEAPSMLAATGVYFKCPLIGPEVLPKDAMVERIRSFLYEQLEEEPALTAVLIIFSLNGNQTKVEVCVATLRKYLENILSHPEDPKFRKIRKSNRVFQERVKPLEGADTFLEAAGFENSTETLEDGATEDFYVFPQTADSSTFETLIDALGNAEPIKPELDRGLRVLQPSKASENMNLPLDFFLLTPEELRMEVKQREDVLDKLTQLRTKSMRERDQIVEKRQYKYALIRVKFPDGVLLQGTFGVYEKIPAVVEFVQENIADDQSAFKLTAFAGTLNIDCVPGTDIRNQKTLIEAKLVPATILNFCWVDAPENLGNPLKKDVLALLEER</sequence>
<organism evidence="8">
    <name type="scientific">Notodromas monacha</name>
    <dbReference type="NCBI Taxonomy" id="399045"/>
    <lineage>
        <taxon>Eukaryota</taxon>
        <taxon>Metazoa</taxon>
        <taxon>Ecdysozoa</taxon>
        <taxon>Arthropoda</taxon>
        <taxon>Crustacea</taxon>
        <taxon>Oligostraca</taxon>
        <taxon>Ostracoda</taxon>
        <taxon>Podocopa</taxon>
        <taxon>Podocopida</taxon>
        <taxon>Cypridocopina</taxon>
        <taxon>Cypridoidea</taxon>
        <taxon>Cyprididae</taxon>
        <taxon>Notodromas</taxon>
    </lineage>
</organism>